<comment type="subunit">
    <text evidence="16">Monomer. Homomultimer; when activated. Interacts with TYROBP/DAP12. Interacts with TLR4.</text>
</comment>
<dbReference type="InterPro" id="IPR007110">
    <property type="entry name" value="Ig-like_dom"/>
</dbReference>
<dbReference type="GO" id="GO:0005886">
    <property type="term" value="C:plasma membrane"/>
    <property type="evidence" value="ECO:0007669"/>
    <property type="project" value="UniProtKB-SubCell"/>
</dbReference>
<evidence type="ECO:0000259" key="18">
    <source>
        <dbReference type="PROSITE" id="PS50835"/>
    </source>
</evidence>
<evidence type="ECO:0000256" key="6">
    <source>
        <dbReference type="ARBA" id="ARBA00022729"/>
    </source>
</evidence>
<keyword evidence="7" id="KW-0391">Immunity</keyword>
<keyword evidence="8 17" id="KW-1133">Transmembrane helix</keyword>
<dbReference type="Gene3D" id="2.60.40.10">
    <property type="entry name" value="Immunoglobulins"/>
    <property type="match status" value="1"/>
</dbReference>
<keyword evidence="20" id="KW-1185">Reference proteome</keyword>
<dbReference type="EMBL" id="VCEA01000001">
    <property type="protein sequence ID" value="KAB0363427.1"/>
    <property type="molecule type" value="Genomic_DNA"/>
</dbReference>
<evidence type="ECO:0000256" key="14">
    <source>
        <dbReference type="ARBA" id="ARBA00023319"/>
    </source>
</evidence>
<dbReference type="AlphaFoldDB" id="A0A5N3WRA5"/>
<dbReference type="PANTHER" id="PTHR19357">
    <property type="entry name" value="TRIGGERING RECEPTOR EXPRESSED ON MYELOID CELLS 1"/>
    <property type="match status" value="1"/>
</dbReference>
<keyword evidence="5 17" id="KW-0812">Transmembrane</keyword>
<dbReference type="PANTHER" id="PTHR19357:SF0">
    <property type="entry name" value="TRIGGERING RECEPTOR EXPRESSED ON MYELOID CELLS 1"/>
    <property type="match status" value="1"/>
</dbReference>
<keyword evidence="10 17" id="KW-0472">Membrane</keyword>
<evidence type="ECO:0000256" key="10">
    <source>
        <dbReference type="ARBA" id="ARBA00023136"/>
    </source>
</evidence>
<dbReference type="PROSITE" id="PS50835">
    <property type="entry name" value="IG_LIKE"/>
    <property type="match status" value="1"/>
</dbReference>
<comment type="function">
    <text evidence="15">Cell surface receptor that plays important roles in innate and adaptive immunity by amplifying inflammatory responses. Upon activation by various ligands such as PGLYRP1, HMGB1 or HSP70, multimerizes and forms a complex with transmembrane adapter TYROBP/DAP12. In turn, initiates a SYK-mediated cascade of tyrosine phosphorylation, activating multiple downstream mediators such as BTK, MAPK1, MAPK3 or phospholipase C-gamma. This cascade promotes the neutrophil- and macrophage-mediated release of pro-inflammatory cytokines and/or chemokines, as well as their migration and thereby amplifies inflammatory responses that are triggered by bacterial and fungal infections. By also promoting the amplification of inflammatory signals that are initially triggered by Toll-like receptor (TLR) and NOD-like receptor engagement, plays a major role in the pathophysiology of acute and chronic inflammatory diseases of different etiologies including septic shock and atherosclerosis.</text>
</comment>
<keyword evidence="13" id="KW-0325">Glycoprotein</keyword>
<evidence type="ECO:0000256" key="11">
    <source>
        <dbReference type="ARBA" id="ARBA00023157"/>
    </source>
</evidence>
<dbReference type="Proteomes" id="UP000326458">
    <property type="component" value="Unassembled WGS sequence"/>
</dbReference>
<evidence type="ECO:0000256" key="2">
    <source>
        <dbReference type="ARBA" id="ARBA00021287"/>
    </source>
</evidence>
<dbReference type="GO" id="GO:0070945">
    <property type="term" value="P:neutrophil-mediated killing of gram-negative bacterium"/>
    <property type="evidence" value="ECO:0007669"/>
    <property type="project" value="TreeGrafter"/>
</dbReference>
<evidence type="ECO:0000256" key="16">
    <source>
        <dbReference type="ARBA" id="ARBA00046918"/>
    </source>
</evidence>
<reference evidence="19 20" key="1">
    <citation type="submission" date="2019-06" db="EMBL/GenBank/DDBJ databases">
        <title>Discovery of a novel chromosome fission-fusion reversal in muntjac.</title>
        <authorList>
            <person name="Mudd A.B."/>
            <person name="Bredeson J.V."/>
            <person name="Baum R."/>
            <person name="Hockemeyer D."/>
            <person name="Rokhsar D.S."/>
        </authorList>
    </citation>
    <scope>NUCLEOTIDE SEQUENCE [LARGE SCALE GENOMIC DNA]</scope>
    <source>
        <strain evidence="19">UTSW_UCB_Mm</strain>
        <tissue evidence="19">Fibroblast cell line</tissue>
    </source>
</reference>
<keyword evidence="4" id="KW-0399">Innate immunity</keyword>
<evidence type="ECO:0000256" key="17">
    <source>
        <dbReference type="SAM" id="Phobius"/>
    </source>
</evidence>
<evidence type="ECO:0000256" key="7">
    <source>
        <dbReference type="ARBA" id="ARBA00022859"/>
    </source>
</evidence>
<evidence type="ECO:0000256" key="13">
    <source>
        <dbReference type="ARBA" id="ARBA00023180"/>
    </source>
</evidence>
<evidence type="ECO:0000256" key="1">
    <source>
        <dbReference type="ARBA" id="ARBA00004251"/>
    </source>
</evidence>
<dbReference type="GO" id="GO:0030593">
    <property type="term" value="P:neutrophil chemotaxis"/>
    <property type="evidence" value="ECO:0007669"/>
    <property type="project" value="TreeGrafter"/>
</dbReference>
<organism evidence="19 20">
    <name type="scientific">Muntiacus muntjak</name>
    <name type="common">Barking deer</name>
    <name type="synonym">Indian muntjac</name>
    <dbReference type="NCBI Taxonomy" id="9888"/>
    <lineage>
        <taxon>Eukaryota</taxon>
        <taxon>Metazoa</taxon>
        <taxon>Chordata</taxon>
        <taxon>Craniata</taxon>
        <taxon>Vertebrata</taxon>
        <taxon>Euteleostomi</taxon>
        <taxon>Mammalia</taxon>
        <taxon>Eutheria</taxon>
        <taxon>Laurasiatheria</taxon>
        <taxon>Artiodactyla</taxon>
        <taxon>Ruminantia</taxon>
        <taxon>Pecora</taxon>
        <taxon>Cervidae</taxon>
        <taxon>Muntiacinae</taxon>
        <taxon>Muntiacus</taxon>
    </lineage>
</organism>
<evidence type="ECO:0000256" key="4">
    <source>
        <dbReference type="ARBA" id="ARBA00022588"/>
    </source>
</evidence>
<dbReference type="GO" id="GO:0002250">
    <property type="term" value="P:adaptive immune response"/>
    <property type="evidence" value="ECO:0007669"/>
    <property type="project" value="UniProtKB-KW"/>
</dbReference>
<keyword evidence="6" id="KW-0732">Signal</keyword>
<evidence type="ECO:0000256" key="12">
    <source>
        <dbReference type="ARBA" id="ARBA00023170"/>
    </source>
</evidence>
<dbReference type="InterPro" id="IPR003599">
    <property type="entry name" value="Ig_sub"/>
</dbReference>
<feature type="domain" description="Ig-like" evidence="18">
    <location>
        <begin position="39"/>
        <end position="131"/>
    </location>
</feature>
<sequence length="248" mass="26948">MTPPPPKKKKTTCSDKIWGLMLTCRESCIFSGDLEDLIQAVAKVFEEKCTLAEGQTLSVSCPTNTNIYSKSQKAWQRLKDNGEIQTLAITEGSSQVQVGKYFLEDIPSEGMLQVRMINLQVEDSGLYRCVILGPGDPIILFSPVRLVVTKSSLGPPASDDYPCQTSVQNPTLPPITTKLRPRPRTVTQLIPTPTNSLSSSGFTVTPTNVTRVTRALGISIVIPVACGLLSKTLVFIGLFAITQRSFAS</sequence>
<evidence type="ECO:0000256" key="5">
    <source>
        <dbReference type="ARBA" id="ARBA00022692"/>
    </source>
</evidence>
<keyword evidence="3" id="KW-1003">Cell membrane</keyword>
<comment type="caution">
    <text evidence="19">The sequence shown here is derived from an EMBL/GenBank/DDBJ whole genome shotgun (WGS) entry which is preliminary data.</text>
</comment>
<dbReference type="SMART" id="SM00409">
    <property type="entry name" value="IG"/>
    <property type="match status" value="1"/>
</dbReference>
<comment type="subcellular location">
    <subcellularLocation>
        <location evidence="1">Cell membrane</location>
        <topology evidence="1">Single-pass type I membrane protein</topology>
    </subcellularLocation>
</comment>
<keyword evidence="9" id="KW-1064">Adaptive immunity</keyword>
<dbReference type="Pfam" id="PF07686">
    <property type="entry name" value="V-set"/>
    <property type="match status" value="1"/>
</dbReference>
<evidence type="ECO:0000313" key="19">
    <source>
        <dbReference type="EMBL" id="KAB0363427.1"/>
    </source>
</evidence>
<dbReference type="InterPro" id="IPR036179">
    <property type="entry name" value="Ig-like_dom_sf"/>
</dbReference>
<keyword evidence="14" id="KW-0393">Immunoglobulin domain</keyword>
<evidence type="ECO:0000256" key="3">
    <source>
        <dbReference type="ARBA" id="ARBA00022475"/>
    </source>
</evidence>
<evidence type="ECO:0000256" key="9">
    <source>
        <dbReference type="ARBA" id="ARBA00023130"/>
    </source>
</evidence>
<dbReference type="SUPFAM" id="SSF48726">
    <property type="entry name" value="Immunoglobulin"/>
    <property type="match status" value="1"/>
</dbReference>
<evidence type="ECO:0000256" key="8">
    <source>
        <dbReference type="ARBA" id="ARBA00022989"/>
    </source>
</evidence>
<keyword evidence="12" id="KW-0675">Receptor</keyword>
<gene>
    <name evidence="19" type="ORF">FD754_007583</name>
</gene>
<evidence type="ECO:0000256" key="15">
    <source>
        <dbReference type="ARBA" id="ARBA00045778"/>
    </source>
</evidence>
<feature type="transmembrane region" description="Helical" evidence="17">
    <location>
        <begin position="216"/>
        <end position="241"/>
    </location>
</feature>
<protein>
    <recommendedName>
        <fullName evidence="2">Triggering receptor expressed on myeloid cells 1</fullName>
    </recommendedName>
</protein>
<evidence type="ECO:0000313" key="20">
    <source>
        <dbReference type="Proteomes" id="UP000326458"/>
    </source>
</evidence>
<dbReference type="InterPro" id="IPR013783">
    <property type="entry name" value="Ig-like_fold"/>
</dbReference>
<accession>A0A5N3WRA5</accession>
<dbReference type="InterPro" id="IPR013106">
    <property type="entry name" value="Ig_V-set"/>
</dbReference>
<name>A0A5N3WRA5_MUNMU</name>
<dbReference type="GO" id="GO:0045087">
    <property type="term" value="P:innate immune response"/>
    <property type="evidence" value="ECO:0007669"/>
    <property type="project" value="UniProtKB-KW"/>
</dbReference>
<proteinExistence type="predicted"/>
<keyword evidence="11" id="KW-1015">Disulfide bond</keyword>